<protein>
    <recommendedName>
        <fullName evidence="3">Transposase</fullName>
    </recommendedName>
</protein>
<dbReference type="AlphaFoldDB" id="A0ABD2M5W1"/>
<evidence type="ECO:0008006" key="3">
    <source>
        <dbReference type="Google" id="ProtNLM"/>
    </source>
</evidence>
<sequence>MKNESIDMIKNEIDHYCDYLLVLRTACKSILVDFIMDDLLKAITDYRPAKLCSVYFKLCLPDQDHFLHRLNDQQIRHEHERRHHHHHHHYHREQHHCEHCCASEKQNFQNFTAPRSRISILVENDGDVMPAGSLAVMDEMSYDTLVSQFLGTDDHEGMEKTMKFLARYELIANMLLCPECQEKQASLVKYKQSPEGYTWRCNKCRRDDPDSETASRFSVRFGSFFSSSHLSFHQILRIGYFCDGWAAYGGINNMQQQYDHRWVNHRMYFVDPNDPRVHTQGIEATWRALKNGLRHLHGTNSDMLPTYLYQYMFRRFHGNSKIFQNILEEIRYQYPL</sequence>
<dbReference type="PANTHER" id="PTHR47163">
    <property type="entry name" value="DDE_TNP_IS1595 DOMAIN-CONTAINING PROTEIN"/>
    <property type="match status" value="1"/>
</dbReference>
<evidence type="ECO:0000313" key="2">
    <source>
        <dbReference type="Proteomes" id="UP001620626"/>
    </source>
</evidence>
<dbReference type="Proteomes" id="UP001620626">
    <property type="component" value="Unassembled WGS sequence"/>
</dbReference>
<accession>A0ABD2M5W1</accession>
<proteinExistence type="predicted"/>
<dbReference type="EMBL" id="JBICBT010000120">
    <property type="protein sequence ID" value="KAL3122917.1"/>
    <property type="molecule type" value="Genomic_DNA"/>
</dbReference>
<name>A0ABD2M5W1_9BILA</name>
<keyword evidence="2" id="KW-1185">Reference proteome</keyword>
<dbReference type="PANTHER" id="PTHR47163:SF3">
    <property type="entry name" value="PROTEIN CBG18017"/>
    <property type="match status" value="1"/>
</dbReference>
<evidence type="ECO:0000313" key="1">
    <source>
        <dbReference type="EMBL" id="KAL3122917.1"/>
    </source>
</evidence>
<gene>
    <name evidence="1" type="ORF">niasHT_010317</name>
</gene>
<dbReference type="InterPro" id="IPR053164">
    <property type="entry name" value="IS1016-like_transposase"/>
</dbReference>
<comment type="caution">
    <text evidence="1">The sequence shown here is derived from an EMBL/GenBank/DDBJ whole genome shotgun (WGS) entry which is preliminary data.</text>
</comment>
<organism evidence="1 2">
    <name type="scientific">Heterodera trifolii</name>
    <dbReference type="NCBI Taxonomy" id="157864"/>
    <lineage>
        <taxon>Eukaryota</taxon>
        <taxon>Metazoa</taxon>
        <taxon>Ecdysozoa</taxon>
        <taxon>Nematoda</taxon>
        <taxon>Chromadorea</taxon>
        <taxon>Rhabditida</taxon>
        <taxon>Tylenchina</taxon>
        <taxon>Tylenchomorpha</taxon>
        <taxon>Tylenchoidea</taxon>
        <taxon>Heteroderidae</taxon>
        <taxon>Heteroderinae</taxon>
        <taxon>Heterodera</taxon>
    </lineage>
</organism>
<reference evidence="1 2" key="1">
    <citation type="submission" date="2024-10" db="EMBL/GenBank/DDBJ databases">
        <authorList>
            <person name="Kim D."/>
        </authorList>
    </citation>
    <scope>NUCLEOTIDE SEQUENCE [LARGE SCALE GENOMIC DNA]</scope>
    <source>
        <strain evidence="1">BH-2024</strain>
    </source>
</reference>